<accession>A0AAD7M7N8</accession>
<dbReference type="AlphaFoldDB" id="A0AAD7M7N8"/>
<name>A0AAD7M7N8_MYCRO</name>
<reference evidence="1" key="1">
    <citation type="submission" date="2023-03" db="EMBL/GenBank/DDBJ databases">
        <title>Massive genome expansion in bonnet fungi (Mycena s.s.) driven by repeated elements and novel gene families across ecological guilds.</title>
        <authorList>
            <consortium name="Lawrence Berkeley National Laboratory"/>
            <person name="Harder C.B."/>
            <person name="Miyauchi S."/>
            <person name="Viragh M."/>
            <person name="Kuo A."/>
            <person name="Thoen E."/>
            <person name="Andreopoulos B."/>
            <person name="Lu D."/>
            <person name="Skrede I."/>
            <person name="Drula E."/>
            <person name="Henrissat B."/>
            <person name="Morin E."/>
            <person name="Kohler A."/>
            <person name="Barry K."/>
            <person name="LaButti K."/>
            <person name="Morin E."/>
            <person name="Salamov A."/>
            <person name="Lipzen A."/>
            <person name="Mereny Z."/>
            <person name="Hegedus B."/>
            <person name="Baldrian P."/>
            <person name="Stursova M."/>
            <person name="Weitz H."/>
            <person name="Taylor A."/>
            <person name="Grigoriev I.V."/>
            <person name="Nagy L.G."/>
            <person name="Martin F."/>
            <person name="Kauserud H."/>
        </authorList>
    </citation>
    <scope>NUCLEOTIDE SEQUENCE</scope>
    <source>
        <strain evidence="1">CBHHK067</strain>
    </source>
</reference>
<evidence type="ECO:0000313" key="2">
    <source>
        <dbReference type="Proteomes" id="UP001221757"/>
    </source>
</evidence>
<gene>
    <name evidence="1" type="ORF">B0H17DRAFT_1038658</name>
</gene>
<keyword evidence="2" id="KW-1185">Reference proteome</keyword>
<dbReference type="EMBL" id="JARKIE010000009">
    <property type="protein sequence ID" value="KAJ7704829.1"/>
    <property type="molecule type" value="Genomic_DNA"/>
</dbReference>
<evidence type="ECO:0000313" key="1">
    <source>
        <dbReference type="EMBL" id="KAJ7704829.1"/>
    </source>
</evidence>
<dbReference type="Proteomes" id="UP001221757">
    <property type="component" value="Unassembled WGS sequence"/>
</dbReference>
<organism evidence="1 2">
    <name type="scientific">Mycena rosella</name>
    <name type="common">Pink bonnet</name>
    <name type="synonym">Agaricus rosellus</name>
    <dbReference type="NCBI Taxonomy" id="1033263"/>
    <lineage>
        <taxon>Eukaryota</taxon>
        <taxon>Fungi</taxon>
        <taxon>Dikarya</taxon>
        <taxon>Basidiomycota</taxon>
        <taxon>Agaricomycotina</taxon>
        <taxon>Agaricomycetes</taxon>
        <taxon>Agaricomycetidae</taxon>
        <taxon>Agaricales</taxon>
        <taxon>Marasmiineae</taxon>
        <taxon>Mycenaceae</taxon>
        <taxon>Mycena</taxon>
    </lineage>
</organism>
<protein>
    <submittedName>
        <fullName evidence="1">Uncharacterized protein</fullName>
    </submittedName>
</protein>
<proteinExistence type="predicted"/>
<sequence length="236" mass="26343">MDVHIVTESVQLDALELPELFRVSCLQLDRHMGVTFDWSDHRPHTVFSGHADYVDIFLSSARYNGERVGFLIGGETGNEFAQMDVDIAVNAEIVDFELVGATGGHNLPQRVRSHFVRVVCDEDGETGPAVAAELRPRGNVVDFVSTGLNFVERVELGGFNGRVEVDIVRNRHLQGGRSPDESQGGKTKGENFEEHCCCRLLESCYLSSWDVKSRIGFYSHFGMQDDHQRAMETDVP</sequence>
<comment type="caution">
    <text evidence="1">The sequence shown here is derived from an EMBL/GenBank/DDBJ whole genome shotgun (WGS) entry which is preliminary data.</text>
</comment>